<name>A0A2P5BFW1_PARAD</name>
<dbReference type="Gene3D" id="1.25.40.20">
    <property type="entry name" value="Ankyrin repeat-containing domain"/>
    <property type="match status" value="1"/>
</dbReference>
<dbReference type="PANTHER" id="PTHR23335:SF30">
    <property type="entry name" value="CALMODULIN-BINDING TRANSCRIPTION ACTIVATOR 3"/>
    <property type="match status" value="1"/>
</dbReference>
<reference evidence="19" key="1">
    <citation type="submission" date="2016-06" db="EMBL/GenBank/DDBJ databases">
        <title>Parallel loss of symbiosis genes in relatives of nitrogen-fixing non-legume Parasponia.</title>
        <authorList>
            <person name="Van Velzen R."/>
            <person name="Holmer R."/>
            <person name="Bu F."/>
            <person name="Rutten L."/>
            <person name="Van Zeijl A."/>
            <person name="Liu W."/>
            <person name="Santuari L."/>
            <person name="Cao Q."/>
            <person name="Sharma T."/>
            <person name="Shen D."/>
            <person name="Roswanjaya Y."/>
            <person name="Wardhani T."/>
            <person name="Kalhor M.S."/>
            <person name="Jansen J."/>
            <person name="Van den Hoogen J."/>
            <person name="Gungor B."/>
            <person name="Hartog M."/>
            <person name="Hontelez J."/>
            <person name="Verver J."/>
            <person name="Yang W.-C."/>
            <person name="Schijlen E."/>
            <person name="Repin R."/>
            <person name="Schilthuizen M."/>
            <person name="Schranz E."/>
            <person name="Heidstra R."/>
            <person name="Miyata K."/>
            <person name="Fedorova E."/>
            <person name="Kohlen W."/>
            <person name="Bisseling T."/>
            <person name="Smit S."/>
            <person name="Geurts R."/>
        </authorList>
    </citation>
    <scope>NUCLEOTIDE SEQUENCE [LARGE SCALE GENOMIC DNA]</scope>
    <source>
        <strain evidence="19">cv. WU1-14</strain>
    </source>
</reference>
<comment type="similarity">
    <text evidence="2">Belongs to the CAMTA family.</text>
</comment>
<dbReference type="GO" id="GO:0009409">
    <property type="term" value="P:response to cold"/>
    <property type="evidence" value="ECO:0007669"/>
    <property type="project" value="UniProtKB-ARBA"/>
</dbReference>
<keyword evidence="13" id="KW-0804">Transcription</keyword>
<evidence type="ECO:0000256" key="8">
    <source>
        <dbReference type="ARBA" id="ARBA00023016"/>
    </source>
</evidence>
<dbReference type="Gene3D" id="1.20.5.190">
    <property type="match status" value="1"/>
</dbReference>
<evidence type="ECO:0000256" key="6">
    <source>
        <dbReference type="ARBA" id="ARBA00022860"/>
    </source>
</evidence>
<evidence type="ECO:0000256" key="1">
    <source>
        <dbReference type="ARBA" id="ARBA00004123"/>
    </source>
</evidence>
<organism evidence="18 19">
    <name type="scientific">Parasponia andersonii</name>
    <name type="common">Sponia andersonii</name>
    <dbReference type="NCBI Taxonomy" id="3476"/>
    <lineage>
        <taxon>Eukaryota</taxon>
        <taxon>Viridiplantae</taxon>
        <taxon>Streptophyta</taxon>
        <taxon>Embryophyta</taxon>
        <taxon>Tracheophyta</taxon>
        <taxon>Spermatophyta</taxon>
        <taxon>Magnoliopsida</taxon>
        <taxon>eudicotyledons</taxon>
        <taxon>Gunneridae</taxon>
        <taxon>Pentapetalae</taxon>
        <taxon>rosids</taxon>
        <taxon>fabids</taxon>
        <taxon>Rosales</taxon>
        <taxon>Cannabaceae</taxon>
        <taxon>Parasponia</taxon>
    </lineage>
</organism>
<dbReference type="Pfam" id="PF03859">
    <property type="entry name" value="CG-1"/>
    <property type="match status" value="1"/>
</dbReference>
<gene>
    <name evidence="18" type="ORF">PanWU01x14_242910</name>
</gene>
<protein>
    <submittedName>
        <fullName evidence="18">Notch</fullName>
    </submittedName>
</protein>
<dbReference type="GO" id="GO:0003712">
    <property type="term" value="F:transcription coregulator activity"/>
    <property type="evidence" value="ECO:0007669"/>
    <property type="project" value="TreeGrafter"/>
</dbReference>
<evidence type="ECO:0000313" key="19">
    <source>
        <dbReference type="Proteomes" id="UP000237105"/>
    </source>
</evidence>
<dbReference type="EMBL" id="JXTB01000291">
    <property type="protein sequence ID" value="PON47670.1"/>
    <property type="molecule type" value="Genomic_DNA"/>
</dbReference>
<keyword evidence="14" id="KW-0539">Nucleus</keyword>
<dbReference type="FunFam" id="2.60.40.10:FF:000314">
    <property type="entry name" value="Calmodulin-binding transcription activator 2"/>
    <property type="match status" value="1"/>
</dbReference>
<accession>A0A2P5BFW1</accession>
<dbReference type="GO" id="GO:0005634">
    <property type="term" value="C:nucleus"/>
    <property type="evidence" value="ECO:0007669"/>
    <property type="project" value="UniProtKB-SubCell"/>
</dbReference>
<keyword evidence="19" id="KW-1185">Reference proteome</keyword>
<dbReference type="GO" id="GO:0006357">
    <property type="term" value="P:regulation of transcription by RNA polymerase II"/>
    <property type="evidence" value="ECO:0007669"/>
    <property type="project" value="TreeGrafter"/>
</dbReference>
<evidence type="ECO:0000256" key="5">
    <source>
        <dbReference type="ARBA" id="ARBA00022837"/>
    </source>
</evidence>
<dbReference type="SUPFAM" id="SSF81296">
    <property type="entry name" value="E set domains"/>
    <property type="match status" value="1"/>
</dbReference>
<keyword evidence="8" id="KW-0346">Stress response</keyword>
<dbReference type="FunFam" id="1.20.5.190:FF:000003">
    <property type="entry name" value="Calmodulin-binding transcription activator 2"/>
    <property type="match status" value="1"/>
</dbReference>
<evidence type="ECO:0000259" key="17">
    <source>
        <dbReference type="PROSITE" id="PS51437"/>
    </source>
</evidence>
<feature type="repeat" description="ANK" evidence="15">
    <location>
        <begin position="720"/>
        <end position="752"/>
    </location>
</feature>
<keyword evidence="3" id="KW-0597">Phosphoprotein</keyword>
<dbReference type="InterPro" id="IPR014756">
    <property type="entry name" value="Ig_E-set"/>
</dbReference>
<comment type="caution">
    <text evidence="18">The sequence shown here is derived from an EMBL/GenBank/DDBJ whole genome shotgun (WGS) entry which is preliminary data.</text>
</comment>
<evidence type="ECO:0000256" key="10">
    <source>
        <dbReference type="ARBA" id="ARBA00023054"/>
    </source>
</evidence>
<evidence type="ECO:0000256" key="14">
    <source>
        <dbReference type="ARBA" id="ARBA00023242"/>
    </source>
</evidence>
<feature type="domain" description="CG-1" evidence="17">
    <location>
        <begin position="15"/>
        <end position="141"/>
    </location>
</feature>
<evidence type="ECO:0000256" key="2">
    <source>
        <dbReference type="ARBA" id="ARBA00008267"/>
    </source>
</evidence>
<dbReference type="PROSITE" id="PS50297">
    <property type="entry name" value="ANK_REP_REGION"/>
    <property type="match status" value="1"/>
</dbReference>
<evidence type="ECO:0000256" key="4">
    <source>
        <dbReference type="ARBA" id="ARBA00022737"/>
    </source>
</evidence>
<dbReference type="InterPro" id="IPR036770">
    <property type="entry name" value="Ankyrin_rpt-contain_sf"/>
</dbReference>
<dbReference type="AlphaFoldDB" id="A0A2P5BFW1"/>
<dbReference type="PANTHER" id="PTHR23335">
    <property type="entry name" value="CALMODULIN-BINDING TRANSCRIPTION ACTIVATOR CAMTA"/>
    <property type="match status" value="1"/>
</dbReference>
<dbReference type="InterPro" id="IPR002909">
    <property type="entry name" value="IPT_dom"/>
</dbReference>
<dbReference type="PROSITE" id="PS50096">
    <property type="entry name" value="IQ"/>
    <property type="match status" value="2"/>
</dbReference>
<dbReference type="PROSITE" id="PS50088">
    <property type="entry name" value="ANK_REPEAT"/>
    <property type="match status" value="1"/>
</dbReference>
<keyword evidence="4" id="KW-0677">Repeat</keyword>
<evidence type="ECO:0000256" key="16">
    <source>
        <dbReference type="SAM" id="MobiDB-lite"/>
    </source>
</evidence>
<evidence type="ECO:0000256" key="9">
    <source>
        <dbReference type="ARBA" id="ARBA00023043"/>
    </source>
</evidence>
<dbReference type="Pfam" id="PF01833">
    <property type="entry name" value="TIG"/>
    <property type="match status" value="1"/>
</dbReference>
<dbReference type="InterPro" id="IPR000048">
    <property type="entry name" value="IQ_motif_EF-hand-BS"/>
</dbReference>
<evidence type="ECO:0000256" key="7">
    <source>
        <dbReference type="ARBA" id="ARBA00023015"/>
    </source>
</evidence>
<dbReference type="Pfam" id="PF00612">
    <property type="entry name" value="IQ"/>
    <property type="match status" value="2"/>
</dbReference>
<keyword evidence="11" id="KW-0238">DNA-binding</keyword>
<dbReference type="SMART" id="SM00015">
    <property type="entry name" value="IQ"/>
    <property type="match status" value="2"/>
</dbReference>
<evidence type="ECO:0000256" key="12">
    <source>
        <dbReference type="ARBA" id="ARBA00023159"/>
    </source>
</evidence>
<dbReference type="SMART" id="SM00248">
    <property type="entry name" value="ANK"/>
    <property type="match status" value="2"/>
</dbReference>
<evidence type="ECO:0000256" key="15">
    <source>
        <dbReference type="PROSITE-ProRule" id="PRU00023"/>
    </source>
</evidence>
<dbReference type="InterPro" id="IPR002110">
    <property type="entry name" value="Ankyrin_rpt"/>
</dbReference>
<dbReference type="GO" id="GO:0005516">
    <property type="term" value="F:calmodulin binding"/>
    <property type="evidence" value="ECO:0007669"/>
    <property type="project" value="UniProtKB-KW"/>
</dbReference>
<dbReference type="Proteomes" id="UP000237105">
    <property type="component" value="Unassembled WGS sequence"/>
</dbReference>
<dbReference type="GO" id="GO:0003690">
    <property type="term" value="F:double-stranded DNA binding"/>
    <property type="evidence" value="ECO:0007669"/>
    <property type="project" value="TreeGrafter"/>
</dbReference>
<evidence type="ECO:0000256" key="11">
    <source>
        <dbReference type="ARBA" id="ARBA00023125"/>
    </source>
</evidence>
<feature type="region of interest" description="Disordered" evidence="16">
    <location>
        <begin position="244"/>
        <end position="267"/>
    </location>
</feature>
<feature type="region of interest" description="Disordered" evidence="16">
    <location>
        <begin position="146"/>
        <end position="186"/>
    </location>
</feature>
<evidence type="ECO:0000313" key="18">
    <source>
        <dbReference type="EMBL" id="PON47670.1"/>
    </source>
</evidence>
<proteinExistence type="inferred from homology"/>
<feature type="compositionally biased region" description="Low complexity" evidence="16">
    <location>
        <begin position="155"/>
        <end position="186"/>
    </location>
</feature>
<dbReference type="Pfam" id="PF12796">
    <property type="entry name" value="Ank_2"/>
    <property type="match status" value="1"/>
</dbReference>
<evidence type="ECO:0000256" key="3">
    <source>
        <dbReference type="ARBA" id="ARBA00022553"/>
    </source>
</evidence>
<evidence type="ECO:0000256" key="13">
    <source>
        <dbReference type="ARBA" id="ARBA00023163"/>
    </source>
</evidence>
<dbReference type="SUPFAM" id="SSF52540">
    <property type="entry name" value="P-loop containing nucleoside triphosphate hydrolases"/>
    <property type="match status" value="1"/>
</dbReference>
<dbReference type="InterPro" id="IPR005559">
    <property type="entry name" value="CG-1_dom"/>
</dbReference>
<keyword evidence="9 15" id="KW-0040">ANK repeat</keyword>
<dbReference type="Gene3D" id="2.60.40.10">
    <property type="entry name" value="Immunoglobulins"/>
    <property type="match status" value="1"/>
</dbReference>
<dbReference type="InterPro" id="IPR013783">
    <property type="entry name" value="Ig-like_fold"/>
</dbReference>
<keyword evidence="5" id="KW-0106">Calcium</keyword>
<dbReference type="OrthoDB" id="407555at2759"/>
<sequence>MADSRRFALANQLDIEQILIEAQHRWLRPAEICEILRNYKKFRIAPEPANMPPNGSLFLFDRKVLRYFRKDGHNWRKKKDGKTVKEAHERLKAGSVDVLHCYYAHGEENENFQRRSYWMLEEELSHIVLVHYREVKGNRTNFNRMKETEGADIVPSSEIDSSASSSFPPNSYQMLSQTTDTTSLSSAQASEYEDAESAYNQASSRFHSFLELQQPSAEKMIAGISDAYYPMSFTNNNQEKLSAIPGMDFSSGAPADKSEGNNGSAGVPSDHHKNLNFSAWDNMSGNNAAAIQLPFQPAFSATQSVNLVVIQKQEQEPLEQLFTNGFGKHPQVQAEWQASEGNSSRQPKWPVDQNLLTSSAYNLTSRYREEVNGDELLQIHHQGNTEHDDYLKSASKSNTNPEEKSYISVMKQPLLDGSFAEEGLKKLDSFNRWMSKELGDVNESRQTTSRDYWDSVESDSCVDDSSQVRLDNYVLSPSLSQEQLFSIIDFSPNWAFENSEVKVLITGRFLKVDLAESSKWSCMFGEVEVPAEIIAEGVLRCNAPIHKVGRVPFYVTCSNRLACSEVREFEYRLSEVRDVETKNNQSDCINEIFKMRFGNFMCLSSTSANSDPVNLEELSQLSSKISSLLREDQDEWDQMFRLTSEDDFSLERVQEQLHQKLLKEKLHEWLMQKVAEGGKGPSVLDEGGQGVLHFAAALGYDWALEPTIVAGVSVNFRDVHGWTALHWAAFGGRERTVASLISLGAAPGLLTDPSPKHPSGKTPADLASDNGHKGISGYLAESALSAHLKCLDLDAKEGKAAYTSAANAVQTVSERTATHVEYGDPDRLSLKDSLAAVCNATQAAARIHQVFRVQSFQRKQLKEYGDDKFGLSDERALSLIAVKTQKARQHDDDVHAAAIRIQNKFRGWKGRKEFLYIRQNIVKIQAHVRGHQVRKNKKFIWSVGIVEKIILRWRRKGSGLRGFKSEALAEGSSTQDPSSSKDDDDDFLKVGRKQSEERMQKALARVKSMVHYPEARNQYRRLINVVTEIQESKVLYDDVMNTEETADFHGDLIDIEALLADDTFMPTATPE</sequence>
<feature type="region of interest" description="Disordered" evidence="16">
    <location>
        <begin position="967"/>
        <end position="987"/>
    </location>
</feature>
<dbReference type="PROSITE" id="PS51437">
    <property type="entry name" value="CG_1"/>
    <property type="match status" value="1"/>
</dbReference>
<keyword evidence="12" id="KW-0010">Activator</keyword>
<keyword evidence="10" id="KW-0175">Coiled coil</keyword>
<keyword evidence="7" id="KW-0805">Transcription regulation</keyword>
<dbReference type="InterPro" id="IPR027417">
    <property type="entry name" value="P-loop_NTPase"/>
</dbReference>
<dbReference type="SUPFAM" id="SSF48403">
    <property type="entry name" value="Ankyrin repeat"/>
    <property type="match status" value="1"/>
</dbReference>
<comment type="subcellular location">
    <subcellularLocation>
        <location evidence="1">Nucleus</location>
    </subcellularLocation>
</comment>
<dbReference type="SMART" id="SM01076">
    <property type="entry name" value="CG-1"/>
    <property type="match status" value="1"/>
</dbReference>
<keyword evidence="6" id="KW-0112">Calmodulin-binding</keyword>